<gene>
    <name evidence="6" type="ORF">CLG96_06365</name>
</gene>
<dbReference type="InterPro" id="IPR000847">
    <property type="entry name" value="LysR_HTH_N"/>
</dbReference>
<dbReference type="InterPro" id="IPR005119">
    <property type="entry name" value="LysR_subst-bd"/>
</dbReference>
<dbReference type="EMBL" id="NWBU01000005">
    <property type="protein sequence ID" value="PTQ12175.1"/>
    <property type="molecule type" value="Genomic_DNA"/>
</dbReference>
<organism evidence="6 7">
    <name type="scientific">Sphingomonas oleivorans</name>
    <dbReference type="NCBI Taxonomy" id="1735121"/>
    <lineage>
        <taxon>Bacteria</taxon>
        <taxon>Pseudomonadati</taxon>
        <taxon>Pseudomonadota</taxon>
        <taxon>Alphaproteobacteria</taxon>
        <taxon>Sphingomonadales</taxon>
        <taxon>Sphingomonadaceae</taxon>
        <taxon>Sphingomonas</taxon>
    </lineage>
</organism>
<dbReference type="RefSeq" id="WP_107967040.1">
    <property type="nucleotide sequence ID" value="NZ_NWBU01000005.1"/>
</dbReference>
<dbReference type="PROSITE" id="PS50931">
    <property type="entry name" value="HTH_LYSR"/>
    <property type="match status" value="1"/>
</dbReference>
<keyword evidence="4" id="KW-0804">Transcription</keyword>
<dbReference type="InterPro" id="IPR036390">
    <property type="entry name" value="WH_DNA-bd_sf"/>
</dbReference>
<dbReference type="InterPro" id="IPR058163">
    <property type="entry name" value="LysR-type_TF_proteobact-type"/>
</dbReference>
<dbReference type="InterPro" id="IPR036388">
    <property type="entry name" value="WH-like_DNA-bd_sf"/>
</dbReference>
<dbReference type="Pfam" id="PF00126">
    <property type="entry name" value="HTH_1"/>
    <property type="match status" value="1"/>
</dbReference>
<accession>A0A2T5FZR3</accession>
<dbReference type="PANTHER" id="PTHR30537">
    <property type="entry name" value="HTH-TYPE TRANSCRIPTIONAL REGULATOR"/>
    <property type="match status" value="1"/>
</dbReference>
<dbReference type="AlphaFoldDB" id="A0A2T5FZR3"/>
<evidence type="ECO:0000256" key="1">
    <source>
        <dbReference type="ARBA" id="ARBA00009437"/>
    </source>
</evidence>
<comment type="caution">
    <text evidence="6">The sequence shown here is derived from an EMBL/GenBank/DDBJ whole genome shotgun (WGS) entry which is preliminary data.</text>
</comment>
<proteinExistence type="inferred from homology"/>
<dbReference type="Gene3D" id="3.40.190.290">
    <property type="match status" value="1"/>
</dbReference>
<dbReference type="PANTHER" id="PTHR30537:SF31">
    <property type="entry name" value="TRANSCRIPTIONAL REGULATOR, LYSR FAMILY"/>
    <property type="match status" value="1"/>
</dbReference>
<feature type="domain" description="HTH lysR-type" evidence="5">
    <location>
        <begin position="2"/>
        <end position="59"/>
    </location>
</feature>
<protein>
    <submittedName>
        <fullName evidence="6">LysR family transcriptional regulator</fullName>
    </submittedName>
</protein>
<dbReference type="FunFam" id="1.10.10.10:FF:000001">
    <property type="entry name" value="LysR family transcriptional regulator"/>
    <property type="match status" value="1"/>
</dbReference>
<dbReference type="OrthoDB" id="9786526at2"/>
<evidence type="ECO:0000256" key="2">
    <source>
        <dbReference type="ARBA" id="ARBA00023015"/>
    </source>
</evidence>
<dbReference type="Proteomes" id="UP000244162">
    <property type="component" value="Unassembled WGS sequence"/>
</dbReference>
<evidence type="ECO:0000256" key="4">
    <source>
        <dbReference type="ARBA" id="ARBA00023163"/>
    </source>
</evidence>
<evidence type="ECO:0000313" key="6">
    <source>
        <dbReference type="EMBL" id="PTQ12175.1"/>
    </source>
</evidence>
<keyword evidence="2" id="KW-0805">Transcription regulation</keyword>
<dbReference type="Gene3D" id="1.10.10.10">
    <property type="entry name" value="Winged helix-like DNA-binding domain superfamily/Winged helix DNA-binding domain"/>
    <property type="match status" value="1"/>
</dbReference>
<dbReference type="SUPFAM" id="SSF46785">
    <property type="entry name" value="Winged helix' DNA-binding domain"/>
    <property type="match status" value="1"/>
</dbReference>
<evidence type="ECO:0000256" key="3">
    <source>
        <dbReference type="ARBA" id="ARBA00023125"/>
    </source>
</evidence>
<reference evidence="6 7" key="1">
    <citation type="submission" date="2017-09" db="EMBL/GenBank/DDBJ databases">
        <title>Sphingomonas panjinensis sp.nov., isolated from oil-contaminated soil.</title>
        <authorList>
            <person name="Wang L."/>
            <person name="Chen L."/>
        </authorList>
    </citation>
    <scope>NUCLEOTIDE SEQUENCE [LARGE SCALE GENOMIC DNA]</scope>
    <source>
        <strain evidence="6 7">FW-11</strain>
    </source>
</reference>
<name>A0A2T5FZR3_9SPHN</name>
<dbReference type="SUPFAM" id="SSF53850">
    <property type="entry name" value="Periplasmic binding protein-like II"/>
    <property type="match status" value="1"/>
</dbReference>
<dbReference type="CDD" id="cd08422">
    <property type="entry name" value="PBP2_CrgA_like"/>
    <property type="match status" value="1"/>
</dbReference>
<dbReference type="GO" id="GO:0003700">
    <property type="term" value="F:DNA-binding transcription factor activity"/>
    <property type="evidence" value="ECO:0007669"/>
    <property type="project" value="InterPro"/>
</dbReference>
<dbReference type="Pfam" id="PF03466">
    <property type="entry name" value="LysR_substrate"/>
    <property type="match status" value="1"/>
</dbReference>
<evidence type="ECO:0000259" key="5">
    <source>
        <dbReference type="PROSITE" id="PS50931"/>
    </source>
</evidence>
<keyword evidence="7" id="KW-1185">Reference proteome</keyword>
<evidence type="ECO:0000313" key="7">
    <source>
        <dbReference type="Proteomes" id="UP000244162"/>
    </source>
</evidence>
<sequence>MLNLNDLHLFVQAVESGGFAAAARRLGLPKSTISKRVGELEADLGVRLAQRTSRSFTLSDAGRDFYEHARAALIEAETAESIVRSRLAEPSGTVRITASVPVAQFYLADRLPAFVRTYPGLHVQLHATDRFVDLVQESFDIAVRNHFGPLPDSSLVQRQMPADPMVLVAAPAYLGAKGIPRRPEELARHDALLTSPSARSWRLRGEEGDEVEVTPRPVMSADESLLLLKAAADGLGIACLPAGFCRSYIARGELIGLLPGWTAGSANTTILVPHRRGQLPSVRAALTFLTEALSADIPRGG</sequence>
<dbReference type="GO" id="GO:0043565">
    <property type="term" value="F:sequence-specific DNA binding"/>
    <property type="evidence" value="ECO:0007669"/>
    <property type="project" value="TreeGrafter"/>
</dbReference>
<comment type="similarity">
    <text evidence="1">Belongs to the LysR transcriptional regulatory family.</text>
</comment>
<dbReference type="GO" id="GO:0006351">
    <property type="term" value="P:DNA-templated transcription"/>
    <property type="evidence" value="ECO:0007669"/>
    <property type="project" value="TreeGrafter"/>
</dbReference>
<keyword evidence="3" id="KW-0238">DNA-binding</keyword>